<dbReference type="STRING" id="118200.A0A093IPC1"/>
<evidence type="ECO:0000256" key="9">
    <source>
        <dbReference type="ARBA" id="ARBA00023163"/>
    </source>
</evidence>
<accession>A0A093IPC1</accession>
<dbReference type="Proteomes" id="UP000053875">
    <property type="component" value="Unassembled WGS sequence"/>
</dbReference>
<dbReference type="GO" id="GO:0000978">
    <property type="term" value="F:RNA polymerase II cis-regulatory region sequence-specific DNA binding"/>
    <property type="evidence" value="ECO:0007669"/>
    <property type="project" value="TreeGrafter"/>
</dbReference>
<dbReference type="GO" id="GO:0000981">
    <property type="term" value="F:DNA-binding transcription factor activity, RNA polymerase II-specific"/>
    <property type="evidence" value="ECO:0007669"/>
    <property type="project" value="TreeGrafter"/>
</dbReference>
<evidence type="ECO:0000259" key="12">
    <source>
        <dbReference type="PROSITE" id="PS50157"/>
    </source>
</evidence>
<keyword evidence="14" id="KW-1185">Reference proteome</keyword>
<dbReference type="InterPro" id="IPR013087">
    <property type="entry name" value="Znf_C2H2_type"/>
</dbReference>
<dbReference type="AlphaFoldDB" id="A0A093IPC1"/>
<keyword evidence="6" id="KW-0862">Zinc</keyword>
<dbReference type="PANTHER" id="PTHR23235:SF142">
    <property type="entry name" value="ZINC FINGER PROTEIN 384"/>
    <property type="match status" value="1"/>
</dbReference>
<evidence type="ECO:0000256" key="6">
    <source>
        <dbReference type="ARBA" id="ARBA00022833"/>
    </source>
</evidence>
<reference evidence="13 14" key="1">
    <citation type="submission" date="2014-04" db="EMBL/GenBank/DDBJ databases">
        <title>Genome evolution of avian class.</title>
        <authorList>
            <person name="Zhang G."/>
            <person name="Li C."/>
        </authorList>
    </citation>
    <scope>NUCLEOTIDE SEQUENCE [LARGE SCALE GENOMIC DNA]</scope>
    <source>
        <strain evidence="13">BGI_N307</strain>
    </source>
</reference>
<keyword evidence="5 11" id="KW-0863">Zinc-finger</keyword>
<dbReference type="EMBL" id="KL216223">
    <property type="protein sequence ID" value="KFV68576.1"/>
    <property type="molecule type" value="Genomic_DNA"/>
</dbReference>
<evidence type="ECO:0000256" key="11">
    <source>
        <dbReference type="PROSITE-ProRule" id="PRU00042"/>
    </source>
</evidence>
<dbReference type="PROSITE" id="PS00028">
    <property type="entry name" value="ZINC_FINGER_C2H2_1"/>
    <property type="match status" value="1"/>
</dbReference>
<evidence type="ECO:0000256" key="2">
    <source>
        <dbReference type="ARBA" id="ARBA00006991"/>
    </source>
</evidence>
<evidence type="ECO:0000256" key="8">
    <source>
        <dbReference type="ARBA" id="ARBA00023125"/>
    </source>
</evidence>
<keyword evidence="9" id="KW-0804">Transcription</keyword>
<keyword evidence="8" id="KW-0238">DNA-binding</keyword>
<proteinExistence type="inferred from homology"/>
<comment type="similarity">
    <text evidence="2">Belongs to the krueppel C2H2-type zinc-finger protein family.</text>
</comment>
<dbReference type="FunFam" id="3.30.160.60:FF:000508">
    <property type="entry name" value="Myeloid zinc finger 1"/>
    <property type="match status" value="1"/>
</dbReference>
<keyword evidence="3" id="KW-0479">Metal-binding</keyword>
<dbReference type="GO" id="GO:0008270">
    <property type="term" value="F:zinc ion binding"/>
    <property type="evidence" value="ECO:0007669"/>
    <property type="project" value="UniProtKB-KW"/>
</dbReference>
<dbReference type="GO" id="GO:0042802">
    <property type="term" value="F:identical protein binding"/>
    <property type="evidence" value="ECO:0007669"/>
    <property type="project" value="UniProtKB-ARBA"/>
</dbReference>
<evidence type="ECO:0000313" key="14">
    <source>
        <dbReference type="Proteomes" id="UP000053875"/>
    </source>
</evidence>
<keyword evidence="10" id="KW-0539">Nucleus</keyword>
<protein>
    <submittedName>
        <fullName evidence="13">Zinc finger and SCAN domain-containing protein 31</fullName>
    </submittedName>
</protein>
<evidence type="ECO:0000256" key="1">
    <source>
        <dbReference type="ARBA" id="ARBA00004123"/>
    </source>
</evidence>
<evidence type="ECO:0000256" key="7">
    <source>
        <dbReference type="ARBA" id="ARBA00023015"/>
    </source>
</evidence>
<dbReference type="SUPFAM" id="SSF57667">
    <property type="entry name" value="beta-beta-alpha zinc fingers"/>
    <property type="match status" value="1"/>
</dbReference>
<sequence length="45" mass="5167">VLICHCLTHTAEKPFTCADCSQSFTRRSTLSQHRRTHTGERPYSC</sequence>
<evidence type="ECO:0000256" key="10">
    <source>
        <dbReference type="ARBA" id="ARBA00023242"/>
    </source>
</evidence>
<name>A0A093IPC1_DRYPU</name>
<dbReference type="PANTHER" id="PTHR23235">
    <property type="entry name" value="KRUEPPEL-LIKE TRANSCRIPTION FACTOR"/>
    <property type="match status" value="1"/>
</dbReference>
<dbReference type="InterPro" id="IPR036236">
    <property type="entry name" value="Znf_C2H2_sf"/>
</dbReference>
<feature type="non-terminal residue" evidence="13">
    <location>
        <position position="45"/>
    </location>
</feature>
<dbReference type="GO" id="GO:0005634">
    <property type="term" value="C:nucleus"/>
    <property type="evidence" value="ECO:0007669"/>
    <property type="project" value="UniProtKB-SubCell"/>
</dbReference>
<keyword evidence="7" id="KW-0805">Transcription regulation</keyword>
<organism evidence="13 14">
    <name type="scientific">Dryobates pubescens</name>
    <name type="common">Downy woodpecker</name>
    <name type="synonym">Picoides pubescens</name>
    <dbReference type="NCBI Taxonomy" id="118200"/>
    <lineage>
        <taxon>Eukaryota</taxon>
        <taxon>Metazoa</taxon>
        <taxon>Chordata</taxon>
        <taxon>Craniata</taxon>
        <taxon>Vertebrata</taxon>
        <taxon>Euteleostomi</taxon>
        <taxon>Archelosauria</taxon>
        <taxon>Archosauria</taxon>
        <taxon>Dinosauria</taxon>
        <taxon>Saurischia</taxon>
        <taxon>Theropoda</taxon>
        <taxon>Coelurosauria</taxon>
        <taxon>Aves</taxon>
        <taxon>Neognathae</taxon>
        <taxon>Neoaves</taxon>
        <taxon>Telluraves</taxon>
        <taxon>Coraciimorphae</taxon>
        <taxon>Piciformes</taxon>
        <taxon>Picidae</taxon>
        <taxon>Dryobates</taxon>
    </lineage>
</organism>
<dbReference type="Pfam" id="PF00096">
    <property type="entry name" value="zf-C2H2"/>
    <property type="match status" value="1"/>
</dbReference>
<keyword evidence="4" id="KW-0677">Repeat</keyword>
<gene>
    <name evidence="13" type="ORF">N307_14496</name>
</gene>
<feature type="non-terminal residue" evidence="13">
    <location>
        <position position="1"/>
    </location>
</feature>
<evidence type="ECO:0000256" key="4">
    <source>
        <dbReference type="ARBA" id="ARBA00022737"/>
    </source>
</evidence>
<evidence type="ECO:0000256" key="3">
    <source>
        <dbReference type="ARBA" id="ARBA00022723"/>
    </source>
</evidence>
<evidence type="ECO:0000313" key="13">
    <source>
        <dbReference type="EMBL" id="KFV68576.1"/>
    </source>
</evidence>
<dbReference type="Gene3D" id="3.30.160.60">
    <property type="entry name" value="Classic Zinc Finger"/>
    <property type="match status" value="1"/>
</dbReference>
<comment type="subcellular location">
    <subcellularLocation>
        <location evidence="1">Nucleus</location>
    </subcellularLocation>
</comment>
<dbReference type="PROSITE" id="PS50157">
    <property type="entry name" value="ZINC_FINGER_C2H2_2"/>
    <property type="match status" value="1"/>
</dbReference>
<feature type="domain" description="C2H2-type" evidence="12">
    <location>
        <begin position="15"/>
        <end position="42"/>
    </location>
</feature>
<evidence type="ECO:0000256" key="5">
    <source>
        <dbReference type="ARBA" id="ARBA00022771"/>
    </source>
</evidence>